<evidence type="ECO:0000313" key="9">
    <source>
        <dbReference type="Proteomes" id="UP001367508"/>
    </source>
</evidence>
<dbReference type="AlphaFoldDB" id="A0AAN9LW10"/>
<feature type="domain" description="TCP" evidence="7">
    <location>
        <begin position="113"/>
        <end position="171"/>
    </location>
</feature>
<feature type="region of interest" description="Disordered" evidence="6">
    <location>
        <begin position="72"/>
        <end position="95"/>
    </location>
</feature>
<proteinExistence type="predicted"/>
<organism evidence="8 9">
    <name type="scientific">Canavalia gladiata</name>
    <name type="common">Sword bean</name>
    <name type="synonym">Dolichos gladiatus</name>
    <dbReference type="NCBI Taxonomy" id="3824"/>
    <lineage>
        <taxon>Eukaryota</taxon>
        <taxon>Viridiplantae</taxon>
        <taxon>Streptophyta</taxon>
        <taxon>Embryophyta</taxon>
        <taxon>Tracheophyta</taxon>
        <taxon>Spermatophyta</taxon>
        <taxon>Magnoliopsida</taxon>
        <taxon>eudicotyledons</taxon>
        <taxon>Gunneridae</taxon>
        <taxon>Pentapetalae</taxon>
        <taxon>rosids</taxon>
        <taxon>fabids</taxon>
        <taxon>Fabales</taxon>
        <taxon>Fabaceae</taxon>
        <taxon>Papilionoideae</taxon>
        <taxon>50 kb inversion clade</taxon>
        <taxon>NPAAA clade</taxon>
        <taxon>indigoferoid/millettioid clade</taxon>
        <taxon>Phaseoleae</taxon>
        <taxon>Canavalia</taxon>
    </lineage>
</organism>
<evidence type="ECO:0000256" key="5">
    <source>
        <dbReference type="ARBA" id="ARBA00023242"/>
    </source>
</evidence>
<gene>
    <name evidence="8" type="ORF">VNO77_21367</name>
</gene>
<keyword evidence="2" id="KW-0805">Transcription regulation</keyword>
<feature type="compositionally biased region" description="Basic and acidic residues" evidence="6">
    <location>
        <begin position="72"/>
        <end position="89"/>
    </location>
</feature>
<evidence type="ECO:0000256" key="6">
    <source>
        <dbReference type="SAM" id="MobiDB-lite"/>
    </source>
</evidence>
<feature type="compositionally biased region" description="Basic and acidic residues" evidence="6">
    <location>
        <begin position="406"/>
        <end position="415"/>
    </location>
</feature>
<sequence>MRHAVNNNVSVCSMKSLNLPPMHISLQKLCGPDYAQWVNLTIIKLKDKTLHLATNNEKHKIMIKSPKEADFPLKQEGHSHSSDHEKEKASLSSAQWPRLKDPRIVRVSRAFGGKDRHSKVCTIRGLRDRRVRLSVPTAIQLYDLQDRLGLSQPSKVVDWLLNAAKHEIDELPPLPNIPPVNNFTLGTYPSAVTSNEATTSHPQPNEQTFNIYRSIPWGGSSQNSIWKLKHKEVSGDVVSTDNKAEWINRSVEDKQGSNEGPSSAHVLPNNLLPRANNPSFLGLLNTMPHGYQWEPSAGDVSHHQLENNGFTNQADTHSVNIVPFPSTLSLSTGNSQILLCPPGATTQSYFPSYVTSMDMDPRQINHYQMLSSSSQNPLTNSLNHSFSLAMMAHKPLHSPNSSKSPSNKDQDFPSN</sequence>
<name>A0AAN9LW10_CANGL</name>
<keyword evidence="9" id="KW-1185">Reference proteome</keyword>
<dbReference type="GO" id="GO:0043565">
    <property type="term" value="F:sequence-specific DNA binding"/>
    <property type="evidence" value="ECO:0007669"/>
    <property type="project" value="TreeGrafter"/>
</dbReference>
<reference evidence="8 9" key="1">
    <citation type="submission" date="2024-01" db="EMBL/GenBank/DDBJ databases">
        <title>The genomes of 5 underutilized Papilionoideae crops provide insights into root nodulation and disease resistanc.</title>
        <authorList>
            <person name="Jiang F."/>
        </authorList>
    </citation>
    <scope>NUCLEOTIDE SEQUENCE [LARGE SCALE GENOMIC DNA]</scope>
    <source>
        <strain evidence="8">LVBAO_FW01</strain>
        <tissue evidence="8">Leaves</tissue>
    </source>
</reference>
<keyword evidence="4" id="KW-0804">Transcription</keyword>
<comment type="caution">
    <text evidence="8">The sequence shown here is derived from an EMBL/GenBank/DDBJ whole genome shotgun (WGS) entry which is preliminary data.</text>
</comment>
<dbReference type="InterPro" id="IPR017887">
    <property type="entry name" value="TF_TCP_subgr"/>
</dbReference>
<dbReference type="PANTHER" id="PTHR31072">
    <property type="entry name" value="TRANSCRIPTION FACTOR TCP4-RELATED"/>
    <property type="match status" value="1"/>
</dbReference>
<evidence type="ECO:0000256" key="1">
    <source>
        <dbReference type="ARBA" id="ARBA00004123"/>
    </source>
</evidence>
<keyword evidence="3" id="KW-0238">DNA-binding</keyword>
<dbReference type="GO" id="GO:0005634">
    <property type="term" value="C:nucleus"/>
    <property type="evidence" value="ECO:0007669"/>
    <property type="project" value="UniProtKB-SubCell"/>
</dbReference>
<evidence type="ECO:0000313" key="8">
    <source>
        <dbReference type="EMBL" id="KAK7340658.1"/>
    </source>
</evidence>
<dbReference type="Proteomes" id="UP001367508">
    <property type="component" value="Unassembled WGS sequence"/>
</dbReference>
<dbReference type="InterPro" id="IPR005333">
    <property type="entry name" value="Transcription_factor_TCP"/>
</dbReference>
<comment type="subcellular location">
    <subcellularLocation>
        <location evidence="1">Nucleus</location>
    </subcellularLocation>
</comment>
<dbReference type="Pfam" id="PF03634">
    <property type="entry name" value="TCP"/>
    <property type="match status" value="1"/>
</dbReference>
<evidence type="ECO:0000256" key="2">
    <source>
        <dbReference type="ARBA" id="ARBA00023015"/>
    </source>
</evidence>
<protein>
    <recommendedName>
        <fullName evidence="7">TCP domain-containing protein</fullName>
    </recommendedName>
</protein>
<dbReference type="EMBL" id="JAYMYQ010000004">
    <property type="protein sequence ID" value="KAK7340658.1"/>
    <property type="molecule type" value="Genomic_DNA"/>
</dbReference>
<evidence type="ECO:0000256" key="4">
    <source>
        <dbReference type="ARBA" id="ARBA00023163"/>
    </source>
</evidence>
<accession>A0AAN9LW10</accession>
<dbReference type="GO" id="GO:0003700">
    <property type="term" value="F:DNA-binding transcription factor activity"/>
    <property type="evidence" value="ECO:0007669"/>
    <property type="project" value="InterPro"/>
</dbReference>
<dbReference type="PANTHER" id="PTHR31072:SF147">
    <property type="entry name" value="TRANSCRIPTION FACTOR TCP13"/>
    <property type="match status" value="1"/>
</dbReference>
<feature type="region of interest" description="Disordered" evidence="6">
    <location>
        <begin position="394"/>
        <end position="415"/>
    </location>
</feature>
<evidence type="ECO:0000256" key="3">
    <source>
        <dbReference type="ARBA" id="ARBA00023125"/>
    </source>
</evidence>
<keyword evidence="5" id="KW-0539">Nucleus</keyword>
<evidence type="ECO:0000259" key="7">
    <source>
        <dbReference type="PROSITE" id="PS51369"/>
    </source>
</evidence>
<dbReference type="PROSITE" id="PS51369">
    <property type="entry name" value="TCP"/>
    <property type="match status" value="1"/>
</dbReference>